<proteinExistence type="predicted"/>
<evidence type="ECO:0000313" key="1">
    <source>
        <dbReference type="EMBL" id="KAK2819515.1"/>
    </source>
</evidence>
<protein>
    <submittedName>
        <fullName evidence="1">Uncharacterized protein</fullName>
    </submittedName>
</protein>
<keyword evidence="2" id="KW-1185">Reference proteome</keyword>
<accession>A0AA88LQJ3</accession>
<organism evidence="1 2">
    <name type="scientific">Tachysurus vachellii</name>
    <name type="common">Darkbarbel catfish</name>
    <name type="synonym">Pelteobagrus vachellii</name>
    <dbReference type="NCBI Taxonomy" id="175792"/>
    <lineage>
        <taxon>Eukaryota</taxon>
        <taxon>Metazoa</taxon>
        <taxon>Chordata</taxon>
        <taxon>Craniata</taxon>
        <taxon>Vertebrata</taxon>
        <taxon>Euteleostomi</taxon>
        <taxon>Actinopterygii</taxon>
        <taxon>Neopterygii</taxon>
        <taxon>Teleostei</taxon>
        <taxon>Ostariophysi</taxon>
        <taxon>Siluriformes</taxon>
        <taxon>Bagridae</taxon>
        <taxon>Tachysurus</taxon>
    </lineage>
</organism>
<dbReference type="Proteomes" id="UP001187315">
    <property type="component" value="Unassembled WGS sequence"/>
</dbReference>
<gene>
    <name evidence="1" type="ORF">Q7C36_021161</name>
</gene>
<dbReference type="AlphaFoldDB" id="A0AA88LQJ3"/>
<evidence type="ECO:0000313" key="2">
    <source>
        <dbReference type="Proteomes" id="UP001187315"/>
    </source>
</evidence>
<name>A0AA88LQJ3_TACVA</name>
<comment type="caution">
    <text evidence="1">The sequence shown here is derived from an EMBL/GenBank/DDBJ whole genome shotgun (WGS) entry which is preliminary data.</text>
</comment>
<sequence length="162" mass="18454">MIADVICRRVLKSASVSNPSRASASVNLLFNEIRARPHRRLARSYSSTADHPLHIPVHLLIRHTRTYGKLKTAHANVRASSMNGRLTIEESSVSILYVSEHFIFCSDLGPKRKRQIFTRYSVIPSHVTILLAHTSYSRSAETGRASEWQHEHKNSVQLRRVF</sequence>
<dbReference type="EMBL" id="JAVHJS010000023">
    <property type="protein sequence ID" value="KAK2819515.1"/>
    <property type="molecule type" value="Genomic_DNA"/>
</dbReference>
<reference evidence="1" key="1">
    <citation type="submission" date="2023-08" db="EMBL/GenBank/DDBJ databases">
        <title>Pelteobagrus vachellii genome.</title>
        <authorList>
            <person name="Liu H."/>
        </authorList>
    </citation>
    <scope>NUCLEOTIDE SEQUENCE</scope>
    <source>
        <strain evidence="1">PRFRI_2022a</strain>
        <tissue evidence="1">Muscle</tissue>
    </source>
</reference>